<feature type="region of interest" description="Disordered" evidence="1">
    <location>
        <begin position="1"/>
        <end position="162"/>
    </location>
</feature>
<feature type="compositionally biased region" description="Basic and acidic residues" evidence="1">
    <location>
        <begin position="417"/>
        <end position="429"/>
    </location>
</feature>
<accession>R7YJL0</accession>
<feature type="region of interest" description="Disordered" evidence="1">
    <location>
        <begin position="175"/>
        <end position="292"/>
    </location>
</feature>
<dbReference type="Proteomes" id="UP000016924">
    <property type="component" value="Unassembled WGS sequence"/>
</dbReference>
<gene>
    <name evidence="2" type="ORF">W97_01223</name>
</gene>
<sequence length="679" mass="76356">MDINRWLEGTAINIPPAYQTPAHGLDPPSFPHAHGGADEEPSRKRRNRKQPSSDSSLLKDDRPRRPPISAASQGHNDHAPSKLTSSGQSSELESSSDEESAEDRYKRRPRHKTRPDLYDPKPDQKAKSTRKHRGEKRDSKKRKRKSKRRTKDKPGAGLVQTFHAKNVAISRLTMKPGENLGLFKKGRASSPVRGRGLPDLTFNEMKFLQKRRDPAEEQSPAEAPKKRRKKDQAHAKQDDISAYFAAKRPPLADRHTNIPSKPRPSHRDPIQKSAQDYEQHRSLSADPAISTVELPEKPYLGFGSRGTQPVSASYYSWSGSIRQPSVPLPANGHAEPRQPPFRHDVEPVQINRKAGAPGHNGHSQTGVGNNTSLVQPFEAARKATEKQRPARPQDLAQPEINTAVVDRSTRHVPPSHPFDRNHIPPRDAQNRSPRMPSSHKRNSRAAPRDQRRPHVLPTARTESRSSVNIGALPELPRPQQTLRTRTEVNESSTENVEPESNSSLGRLLRECDDAVAIRQDQAAPLSQLEERPNEERMVPNAETSSRATHPQGFPLRLPLQRAPVVTPDSSMYPNLYRRQHLDERQAETLPEGADIMGSMHHDQLDEEIYDDFVGGHEEQYAGLEESYSRYSEEQLAHATIGFDVSESAAYEQETVPDGQQEQDECAAMFAGFWRPHRLY</sequence>
<dbReference type="EMBL" id="JH767557">
    <property type="protein sequence ID" value="EON62004.1"/>
    <property type="molecule type" value="Genomic_DNA"/>
</dbReference>
<name>R7YJL0_CONA1</name>
<feature type="compositionally biased region" description="Basic and acidic residues" evidence="1">
    <location>
        <begin position="114"/>
        <end position="126"/>
    </location>
</feature>
<evidence type="ECO:0000256" key="1">
    <source>
        <dbReference type="SAM" id="MobiDB-lite"/>
    </source>
</evidence>
<proteinExistence type="predicted"/>
<feature type="compositionally biased region" description="Basic and acidic residues" evidence="1">
    <location>
        <begin position="265"/>
        <end position="283"/>
    </location>
</feature>
<dbReference type="STRING" id="1168221.R7YJL0"/>
<feature type="region of interest" description="Disordered" evidence="1">
    <location>
        <begin position="319"/>
        <end position="504"/>
    </location>
</feature>
<dbReference type="RefSeq" id="XP_007777321.1">
    <property type="nucleotide sequence ID" value="XM_007779131.1"/>
</dbReference>
<reference evidence="3" key="1">
    <citation type="submission" date="2012-06" db="EMBL/GenBank/DDBJ databases">
        <title>The genome sequence of Coniosporium apollinis CBS 100218.</title>
        <authorList>
            <consortium name="The Broad Institute Genome Sequencing Platform"/>
            <person name="Cuomo C."/>
            <person name="Gorbushina A."/>
            <person name="Noack S."/>
            <person name="Walker B."/>
            <person name="Young S.K."/>
            <person name="Zeng Q."/>
            <person name="Gargeya S."/>
            <person name="Fitzgerald M."/>
            <person name="Haas B."/>
            <person name="Abouelleil A."/>
            <person name="Alvarado L."/>
            <person name="Arachchi H.M."/>
            <person name="Berlin A.M."/>
            <person name="Chapman S.B."/>
            <person name="Goldberg J."/>
            <person name="Griggs A."/>
            <person name="Gujja S."/>
            <person name="Hansen M."/>
            <person name="Howarth C."/>
            <person name="Imamovic A."/>
            <person name="Larimer J."/>
            <person name="McCowan C."/>
            <person name="Montmayeur A."/>
            <person name="Murphy C."/>
            <person name="Neiman D."/>
            <person name="Pearson M."/>
            <person name="Priest M."/>
            <person name="Roberts A."/>
            <person name="Saif S."/>
            <person name="Shea T."/>
            <person name="Sisk P."/>
            <person name="Sykes S."/>
            <person name="Wortman J."/>
            <person name="Nusbaum C."/>
            <person name="Birren B."/>
        </authorList>
    </citation>
    <scope>NUCLEOTIDE SEQUENCE [LARGE SCALE GENOMIC DNA]</scope>
    <source>
        <strain evidence="3">CBS 100218</strain>
    </source>
</reference>
<dbReference type="GeneID" id="19898534"/>
<keyword evidence="3" id="KW-1185">Reference proteome</keyword>
<protein>
    <submittedName>
        <fullName evidence="2">Uncharacterized protein</fullName>
    </submittedName>
</protein>
<feature type="compositionally biased region" description="Basic and acidic residues" evidence="1">
    <location>
        <begin position="528"/>
        <end position="537"/>
    </location>
</feature>
<dbReference type="eggNOG" id="ENOG502SG1I">
    <property type="taxonomic scope" value="Eukaryota"/>
</dbReference>
<evidence type="ECO:0000313" key="2">
    <source>
        <dbReference type="EMBL" id="EON62004.1"/>
    </source>
</evidence>
<feature type="region of interest" description="Disordered" evidence="1">
    <location>
        <begin position="522"/>
        <end position="553"/>
    </location>
</feature>
<feature type="compositionally biased region" description="Basic and acidic residues" evidence="1">
    <location>
        <begin position="379"/>
        <end position="388"/>
    </location>
</feature>
<organism evidence="2 3">
    <name type="scientific">Coniosporium apollinis (strain CBS 100218)</name>
    <name type="common">Rock-inhabiting black yeast</name>
    <dbReference type="NCBI Taxonomy" id="1168221"/>
    <lineage>
        <taxon>Eukaryota</taxon>
        <taxon>Fungi</taxon>
        <taxon>Dikarya</taxon>
        <taxon>Ascomycota</taxon>
        <taxon>Pezizomycotina</taxon>
        <taxon>Dothideomycetes</taxon>
        <taxon>Dothideomycetes incertae sedis</taxon>
        <taxon>Coniosporium</taxon>
    </lineage>
</organism>
<evidence type="ECO:0000313" key="3">
    <source>
        <dbReference type="Proteomes" id="UP000016924"/>
    </source>
</evidence>
<dbReference type="OrthoDB" id="2537141at2759"/>
<feature type="compositionally biased region" description="Polar residues" evidence="1">
    <location>
        <begin position="361"/>
        <end position="374"/>
    </location>
</feature>
<dbReference type="AlphaFoldDB" id="R7YJL0"/>
<feature type="compositionally biased region" description="Polar residues" evidence="1">
    <location>
        <begin position="478"/>
        <end position="504"/>
    </location>
</feature>
<feature type="compositionally biased region" description="Basic residues" evidence="1">
    <location>
        <begin position="127"/>
        <end position="151"/>
    </location>
</feature>
<dbReference type="HOGENOM" id="CLU_446998_0_0_1"/>